<comment type="caution">
    <text evidence="2">The sequence shown here is derived from an EMBL/GenBank/DDBJ whole genome shotgun (WGS) entry which is preliminary data.</text>
</comment>
<feature type="compositionally biased region" description="Basic and acidic residues" evidence="1">
    <location>
        <begin position="18"/>
        <end position="63"/>
    </location>
</feature>
<feature type="region of interest" description="Disordered" evidence="1">
    <location>
        <begin position="345"/>
        <end position="462"/>
    </location>
</feature>
<evidence type="ECO:0000313" key="3">
    <source>
        <dbReference type="Proteomes" id="UP000001949"/>
    </source>
</evidence>
<feature type="compositionally biased region" description="Basic and acidic residues" evidence="1">
    <location>
        <begin position="203"/>
        <end position="215"/>
    </location>
</feature>
<dbReference type="OMA" id="ARMEDEN"/>
<evidence type="ECO:0000256" key="1">
    <source>
        <dbReference type="SAM" id="MobiDB-lite"/>
    </source>
</evidence>
<accession>Q4N3J8</accession>
<dbReference type="KEGG" id="tpv:TP04_0775"/>
<feature type="compositionally biased region" description="Basic and acidic residues" evidence="1">
    <location>
        <begin position="425"/>
        <end position="434"/>
    </location>
</feature>
<reference evidence="2 3" key="1">
    <citation type="journal article" date="2005" name="Science">
        <title>Genome sequence of Theileria parva, a bovine pathogen that transforms lymphocytes.</title>
        <authorList>
            <person name="Gardner M.J."/>
            <person name="Bishop R."/>
            <person name="Shah T."/>
            <person name="de Villiers E.P."/>
            <person name="Carlton J.M."/>
            <person name="Hall N."/>
            <person name="Ren Q."/>
            <person name="Paulsen I.T."/>
            <person name="Pain A."/>
            <person name="Berriman M."/>
            <person name="Wilson R.J.M."/>
            <person name="Sato S."/>
            <person name="Ralph S.A."/>
            <person name="Mann D.J."/>
            <person name="Xiong Z."/>
            <person name="Shallom S.J."/>
            <person name="Weidman J."/>
            <person name="Jiang L."/>
            <person name="Lynn J."/>
            <person name="Weaver B."/>
            <person name="Shoaibi A."/>
            <person name="Domingo A.R."/>
            <person name="Wasawo D."/>
            <person name="Crabtree J."/>
            <person name="Wortman J.R."/>
            <person name="Haas B."/>
            <person name="Angiuoli S.V."/>
            <person name="Creasy T.H."/>
            <person name="Lu C."/>
            <person name="Suh B."/>
            <person name="Silva J.C."/>
            <person name="Utterback T.R."/>
            <person name="Feldblyum T.V."/>
            <person name="Pertea M."/>
            <person name="Allen J."/>
            <person name="Nierman W.C."/>
            <person name="Taracha E.L.N."/>
            <person name="Salzberg S.L."/>
            <person name="White O.R."/>
            <person name="Fitzhugh H.A."/>
            <person name="Morzaria S."/>
            <person name="Venter J.C."/>
            <person name="Fraser C.M."/>
            <person name="Nene V."/>
        </authorList>
    </citation>
    <scope>NUCLEOTIDE SEQUENCE [LARGE SCALE GENOMIC DNA]</scope>
    <source>
        <strain evidence="2 3">Muguga</strain>
    </source>
</reference>
<proteinExistence type="predicted"/>
<keyword evidence="3" id="KW-1185">Reference proteome</keyword>
<feature type="compositionally biased region" description="Polar residues" evidence="1">
    <location>
        <begin position="128"/>
        <end position="141"/>
    </location>
</feature>
<dbReference type="VEuPathDB" id="PiroplasmaDB:TpMuguga_04g00775"/>
<dbReference type="EMBL" id="AAGK01000004">
    <property type="protein sequence ID" value="EAN32128.1"/>
    <property type="molecule type" value="Genomic_DNA"/>
</dbReference>
<feature type="compositionally biased region" description="Basic residues" evidence="1">
    <location>
        <begin position="437"/>
        <end position="449"/>
    </location>
</feature>
<protein>
    <submittedName>
        <fullName evidence="2">Uncharacterized protein</fullName>
    </submittedName>
</protein>
<dbReference type="eggNOG" id="ENOG502TN6E">
    <property type="taxonomic scope" value="Eukaryota"/>
</dbReference>
<feature type="region of interest" description="Disordered" evidence="1">
    <location>
        <begin position="1"/>
        <end position="141"/>
    </location>
</feature>
<dbReference type="Proteomes" id="UP000001949">
    <property type="component" value="Unassembled WGS sequence"/>
</dbReference>
<feature type="compositionally biased region" description="Basic residues" evidence="1">
    <location>
        <begin position="78"/>
        <end position="88"/>
    </location>
</feature>
<feature type="compositionally biased region" description="Basic residues" evidence="1">
    <location>
        <begin position="411"/>
        <end position="424"/>
    </location>
</feature>
<sequence length="584" mass="67079">MNDKDVETLIQNPPENTEFSKHETENSKNVESSPKFDPKMSSREMRKIKYYEDRFARMEDENKTSSSSLNMESGPSVHKTRTRVHDKRRSMDQKSYRLSSMDGYRHDAADSTYTRTGSRPGRKPGSKRTATSTSLNYSNNSKYDAVSTDVRATDKKTLLENRRLMRVQSMPTVTKKIRVVENHSTPDKAAPETPTHTRRNRVTRWDVKYVTKSSEEPQPTIEPPHEPPHVTKEEVVESDVPKEEQVVTELPEDALKPSLVQPVNSEESLKEMSERDIITPVSDLTDFSFDHDTKDLPLDVDEFLNEDDEQAQLPKVEELTEAIPEPVPEPLEPVKPEPEYVQYEYEEPVIQVPVKKKSNRGRKAKNRRGPAPAARIPEQPSDPDKSLLDDLTPAAASIDYQQEIVDEVKPPVRRAKSHRTRRKRQEYYEPERPVVSRGKHAKSRSHKGHAGASEKHDKSYSHSKSGELGGIFVIHNYFLDERFISIDKLRMITVEEAEKMINPCKKNDKDMENLKNAIRSLGLTESESLDHENESPKRNRFLLDPSNIVAPCVPLEQEKVEVEIPDDPLKLSFKYRLFHSLNRL</sequence>
<feature type="compositionally biased region" description="Basic and acidic residues" evidence="1">
    <location>
        <begin position="178"/>
        <end position="190"/>
    </location>
</feature>
<feature type="compositionally biased region" description="Polar residues" evidence="1">
    <location>
        <begin position="64"/>
        <end position="73"/>
    </location>
</feature>
<evidence type="ECO:0000313" key="2">
    <source>
        <dbReference type="EMBL" id="EAN32128.1"/>
    </source>
</evidence>
<organism evidence="2 3">
    <name type="scientific">Theileria parva</name>
    <name type="common">East coast fever infection agent</name>
    <dbReference type="NCBI Taxonomy" id="5875"/>
    <lineage>
        <taxon>Eukaryota</taxon>
        <taxon>Sar</taxon>
        <taxon>Alveolata</taxon>
        <taxon>Apicomplexa</taxon>
        <taxon>Aconoidasida</taxon>
        <taxon>Piroplasmida</taxon>
        <taxon>Theileriidae</taxon>
        <taxon>Theileria</taxon>
    </lineage>
</organism>
<dbReference type="AlphaFoldDB" id="Q4N3J8"/>
<dbReference type="InParanoid" id="Q4N3J8"/>
<feature type="region of interest" description="Disordered" evidence="1">
    <location>
        <begin position="162"/>
        <end position="255"/>
    </location>
</feature>
<gene>
    <name evidence="2" type="ordered locus">TP04_0775</name>
</gene>
<feature type="compositionally biased region" description="Basic residues" evidence="1">
    <location>
        <begin position="354"/>
        <end position="368"/>
    </location>
</feature>
<feature type="compositionally biased region" description="Basic and acidic residues" evidence="1">
    <location>
        <begin position="223"/>
        <end position="245"/>
    </location>
</feature>
<name>Q4N3J8_THEPA</name>